<proteinExistence type="predicted"/>
<evidence type="ECO:0000313" key="2">
    <source>
        <dbReference type="Proteomes" id="UP001163603"/>
    </source>
</evidence>
<accession>A0ACC0X230</accession>
<keyword evidence="2" id="KW-1185">Reference proteome</keyword>
<reference evidence="2" key="1">
    <citation type="journal article" date="2023" name="G3 (Bethesda)">
        <title>Genome assembly and association tests identify interacting loci associated with vigor, precocity, and sex in interspecific pistachio rootstocks.</title>
        <authorList>
            <person name="Palmer W."/>
            <person name="Jacygrad E."/>
            <person name="Sagayaradj S."/>
            <person name="Cavanaugh K."/>
            <person name="Han R."/>
            <person name="Bertier L."/>
            <person name="Beede B."/>
            <person name="Kafkas S."/>
            <person name="Golino D."/>
            <person name="Preece J."/>
            <person name="Michelmore R."/>
        </authorList>
    </citation>
    <scope>NUCLEOTIDE SEQUENCE [LARGE SCALE GENOMIC DNA]</scope>
</reference>
<sequence length="156" mass="17299">MASATNNQPISSIENPLVVFNITAQINEKLTPSTFSQWRAQFEALLIGYDLMDYVNGDSILPYIAAPIRAREKSLASEELHDLLVGHKSYLCHMEAVAKQLVLANFTSKNPSFHGSNWGRAAQRSNAPSRSQGPSRTGNGQQRDQRRQNNASSRNN</sequence>
<gene>
    <name evidence="1" type="ORF">Pint_30804</name>
</gene>
<organism evidence="1 2">
    <name type="scientific">Pistacia integerrima</name>
    <dbReference type="NCBI Taxonomy" id="434235"/>
    <lineage>
        <taxon>Eukaryota</taxon>
        <taxon>Viridiplantae</taxon>
        <taxon>Streptophyta</taxon>
        <taxon>Embryophyta</taxon>
        <taxon>Tracheophyta</taxon>
        <taxon>Spermatophyta</taxon>
        <taxon>Magnoliopsida</taxon>
        <taxon>eudicotyledons</taxon>
        <taxon>Gunneridae</taxon>
        <taxon>Pentapetalae</taxon>
        <taxon>rosids</taxon>
        <taxon>malvids</taxon>
        <taxon>Sapindales</taxon>
        <taxon>Anacardiaceae</taxon>
        <taxon>Pistacia</taxon>
    </lineage>
</organism>
<evidence type="ECO:0000313" key="1">
    <source>
        <dbReference type="EMBL" id="KAJ0007349.1"/>
    </source>
</evidence>
<protein>
    <submittedName>
        <fullName evidence="1">Uncharacterized protein</fullName>
    </submittedName>
</protein>
<name>A0ACC0X230_9ROSI</name>
<dbReference type="Proteomes" id="UP001163603">
    <property type="component" value="Chromosome 15"/>
</dbReference>
<dbReference type="EMBL" id="CM047750">
    <property type="protein sequence ID" value="KAJ0007349.1"/>
    <property type="molecule type" value="Genomic_DNA"/>
</dbReference>
<comment type="caution">
    <text evidence="1">The sequence shown here is derived from an EMBL/GenBank/DDBJ whole genome shotgun (WGS) entry which is preliminary data.</text>
</comment>